<proteinExistence type="predicted"/>
<dbReference type="AlphaFoldDB" id="A0A0E0KXS5"/>
<dbReference type="InterPro" id="IPR036047">
    <property type="entry name" value="F-box-like_dom_sf"/>
</dbReference>
<protein>
    <recommendedName>
        <fullName evidence="2">F-box associated beta-propeller type 3 domain-containing protein</fullName>
    </recommendedName>
</protein>
<dbReference type="InterPro" id="IPR050796">
    <property type="entry name" value="SCF_F-box_component"/>
</dbReference>
<dbReference type="PANTHER" id="PTHR31672:SF2">
    <property type="entry name" value="F-BOX DOMAIN-CONTAINING PROTEIN"/>
    <property type="match status" value="1"/>
</dbReference>
<dbReference type="PANTHER" id="PTHR31672">
    <property type="entry name" value="BNACNNG10540D PROTEIN"/>
    <property type="match status" value="1"/>
</dbReference>
<dbReference type="HOGENOM" id="CLU_011979_1_1_1"/>
<sequence length="478" mass="52829">MASDESSPPNAKRLRRSPPSSTSPDHLLVDEILTRLPIAAAVRLRAVSRDWNAALTSDYFILAHRARAAAARHPELLFFAPPGAGNTTTFYACSLRGGEPPAAARELLTIDYFSAKHAVMSPTPCRGLTLVSDGRAPRYYLLNLSTGDHVALPPCQPAAELDPDPLAWLPGGVTSYLPSRTPWDPFELSTTGLGFDTATGEHKVVRLFKKRNGEHVCEVYTLGKPGGWRPCVGRVPASAANFLPALPPVFVNGYLYWLLRPAAPGDWQIRRILSFSVGAEQFGSVYVPPRLSSRMRHLANLDGSLCAVFDNRIGGDVYGLFTCSEPSSSPSPSWSVRCSIYLQRLPREVSDELMEERVIVPLCTAGGKILLATGHHKVFAYDAGRNTVERVFRMQEFVHVPHDYLKAPLLLNIGLHDECIADVHNGDGGERMLHVNMGRRDNTVVKREVTVEYHDDSNRQFNVLLKDLTRMAARFRRT</sequence>
<keyword evidence="4" id="KW-1185">Reference proteome</keyword>
<evidence type="ECO:0000313" key="3">
    <source>
        <dbReference type="EnsemblPlants" id="OPUNC05G01100.1"/>
    </source>
</evidence>
<dbReference type="InterPro" id="IPR017451">
    <property type="entry name" value="F-box-assoc_interact_dom"/>
</dbReference>
<dbReference type="Gramene" id="OPUNC05G01100.1">
    <property type="protein sequence ID" value="OPUNC05G01100.1"/>
    <property type="gene ID" value="OPUNC05G01100"/>
</dbReference>
<dbReference type="STRING" id="4537.A0A0E0KXS5"/>
<accession>A0A0E0KXS5</accession>
<reference evidence="3" key="2">
    <citation type="submission" date="2018-05" db="EMBL/GenBank/DDBJ databases">
        <title>OpunRS2 (Oryza punctata Reference Sequence Version 2).</title>
        <authorList>
            <person name="Zhang J."/>
            <person name="Kudrna D."/>
            <person name="Lee S."/>
            <person name="Talag J."/>
            <person name="Welchert J."/>
            <person name="Wing R.A."/>
        </authorList>
    </citation>
    <scope>NUCLEOTIDE SEQUENCE [LARGE SCALE GENOMIC DNA]</scope>
</reference>
<evidence type="ECO:0000256" key="1">
    <source>
        <dbReference type="SAM" id="MobiDB-lite"/>
    </source>
</evidence>
<dbReference type="Proteomes" id="UP000026962">
    <property type="component" value="Chromosome 5"/>
</dbReference>
<dbReference type="SUPFAM" id="SSF81383">
    <property type="entry name" value="F-box domain"/>
    <property type="match status" value="1"/>
</dbReference>
<evidence type="ECO:0000259" key="2">
    <source>
        <dbReference type="Pfam" id="PF08268"/>
    </source>
</evidence>
<reference evidence="3" key="1">
    <citation type="submission" date="2015-04" db="UniProtKB">
        <authorList>
            <consortium name="EnsemblPlants"/>
        </authorList>
    </citation>
    <scope>IDENTIFICATION</scope>
</reference>
<feature type="region of interest" description="Disordered" evidence="1">
    <location>
        <begin position="1"/>
        <end position="26"/>
    </location>
</feature>
<dbReference type="InterPro" id="IPR013187">
    <property type="entry name" value="F-box-assoc_dom_typ3"/>
</dbReference>
<dbReference type="NCBIfam" id="TIGR01640">
    <property type="entry name" value="F_box_assoc_1"/>
    <property type="match status" value="1"/>
</dbReference>
<dbReference type="Pfam" id="PF08268">
    <property type="entry name" value="FBA_3"/>
    <property type="match status" value="1"/>
</dbReference>
<dbReference type="eggNOG" id="ENOG502SX3T">
    <property type="taxonomic scope" value="Eukaryota"/>
</dbReference>
<evidence type="ECO:0000313" key="4">
    <source>
        <dbReference type="Proteomes" id="UP000026962"/>
    </source>
</evidence>
<organism evidence="3">
    <name type="scientific">Oryza punctata</name>
    <name type="common">Red rice</name>
    <dbReference type="NCBI Taxonomy" id="4537"/>
    <lineage>
        <taxon>Eukaryota</taxon>
        <taxon>Viridiplantae</taxon>
        <taxon>Streptophyta</taxon>
        <taxon>Embryophyta</taxon>
        <taxon>Tracheophyta</taxon>
        <taxon>Spermatophyta</taxon>
        <taxon>Magnoliopsida</taxon>
        <taxon>Liliopsida</taxon>
        <taxon>Poales</taxon>
        <taxon>Poaceae</taxon>
        <taxon>BOP clade</taxon>
        <taxon>Oryzoideae</taxon>
        <taxon>Oryzeae</taxon>
        <taxon>Oryzinae</taxon>
        <taxon>Oryza</taxon>
    </lineage>
</organism>
<dbReference type="OMA" id="RDHDEGF"/>
<dbReference type="EnsemblPlants" id="OPUNC05G01100.1">
    <property type="protein sequence ID" value="OPUNC05G01100.1"/>
    <property type="gene ID" value="OPUNC05G01100"/>
</dbReference>
<feature type="domain" description="F-box associated beta-propeller type 3" evidence="2">
    <location>
        <begin position="189"/>
        <end position="391"/>
    </location>
</feature>
<name>A0A0E0KXS5_ORYPU</name>